<keyword evidence="8" id="KW-0732">Signal</keyword>
<evidence type="ECO:0000256" key="8">
    <source>
        <dbReference type="SAM" id="SignalP"/>
    </source>
</evidence>
<dbReference type="Pfam" id="PF03150">
    <property type="entry name" value="CCP_MauG"/>
    <property type="match status" value="1"/>
</dbReference>
<dbReference type="InterPro" id="IPR036909">
    <property type="entry name" value="Cyt_c-like_dom_sf"/>
</dbReference>
<dbReference type="GO" id="GO:0020037">
    <property type="term" value="F:heme binding"/>
    <property type="evidence" value="ECO:0007669"/>
    <property type="project" value="InterPro"/>
</dbReference>
<feature type="domain" description="Cytochrome c" evidence="9">
    <location>
        <begin position="393"/>
        <end position="644"/>
    </location>
</feature>
<evidence type="ECO:0000313" key="11">
    <source>
        <dbReference type="Proteomes" id="UP000008315"/>
    </source>
</evidence>
<proteinExistence type="predicted"/>
<evidence type="ECO:0000256" key="6">
    <source>
        <dbReference type="PROSITE-ProRule" id="PRU00433"/>
    </source>
</evidence>
<name>G4T0A6_META2</name>
<keyword evidence="5 6" id="KW-0408">Iron</keyword>
<evidence type="ECO:0000256" key="3">
    <source>
        <dbReference type="ARBA" id="ARBA00022723"/>
    </source>
</evidence>
<dbReference type="InterPro" id="IPR009056">
    <property type="entry name" value="Cyt_c-like_dom"/>
</dbReference>
<dbReference type="AlphaFoldDB" id="G4T0A6"/>
<protein>
    <submittedName>
        <fullName evidence="10">CorB</fullName>
    </submittedName>
</protein>
<dbReference type="InterPro" id="IPR051395">
    <property type="entry name" value="Cytochrome_c_Peroxidase/MauG"/>
</dbReference>
<keyword evidence="2 6" id="KW-0349">Heme</keyword>
<dbReference type="RefSeq" id="WP_014149262.1">
    <property type="nucleotide sequence ID" value="NC_016112.1"/>
</dbReference>
<dbReference type="GO" id="GO:0030313">
    <property type="term" value="C:cell envelope"/>
    <property type="evidence" value="ECO:0007669"/>
    <property type="project" value="UniProtKB-SubCell"/>
</dbReference>
<feature type="signal peptide" evidence="8">
    <location>
        <begin position="1"/>
        <end position="32"/>
    </location>
</feature>
<dbReference type="SUPFAM" id="SSF46626">
    <property type="entry name" value="Cytochrome c"/>
    <property type="match status" value="2"/>
</dbReference>
<gene>
    <name evidence="10" type="primary">corB</name>
    <name evidence="10" type="ordered locus">MEALZ_2832</name>
</gene>
<dbReference type="InterPro" id="IPR004852">
    <property type="entry name" value="Di-haem_cyt_c_peroxidsae"/>
</dbReference>
<feature type="region of interest" description="Disordered" evidence="7">
    <location>
        <begin position="690"/>
        <end position="711"/>
    </location>
</feature>
<evidence type="ECO:0000259" key="9">
    <source>
        <dbReference type="PROSITE" id="PS51007"/>
    </source>
</evidence>
<organism evidence="10 11">
    <name type="scientific">Methylotuvimicrobium alcaliphilum (strain DSM 19304 / NCIMB 14124 / VKM B-2133 / 20Z)</name>
    <name type="common">Methylomicrobium alcaliphilum</name>
    <dbReference type="NCBI Taxonomy" id="1091494"/>
    <lineage>
        <taxon>Bacteria</taxon>
        <taxon>Pseudomonadati</taxon>
        <taxon>Pseudomonadota</taxon>
        <taxon>Gammaproteobacteria</taxon>
        <taxon>Methylococcales</taxon>
        <taxon>Methylococcaceae</taxon>
        <taxon>Methylotuvimicrobium</taxon>
    </lineage>
</organism>
<evidence type="ECO:0000256" key="2">
    <source>
        <dbReference type="ARBA" id="ARBA00022617"/>
    </source>
</evidence>
<dbReference type="PROSITE" id="PS51007">
    <property type="entry name" value="CYTC"/>
    <property type="match status" value="1"/>
</dbReference>
<reference evidence="11" key="1">
    <citation type="journal article" date="2012" name="J. Bacteriol.">
        <title>Genome sequence of the haloalkaliphilic methanotrophic bacterium Methylomicrobium alcaliphilum 20Z.</title>
        <authorList>
            <person name="Vuilleumier S."/>
            <person name="Khmelenina V.N."/>
            <person name="Bringel F."/>
            <person name="Reshetnikov A.S."/>
            <person name="Lajus A."/>
            <person name="Mangenot S."/>
            <person name="Rouy Z."/>
            <person name="Op den Camp H.J."/>
            <person name="Jetten M.S."/>
            <person name="Dispirito A.A."/>
            <person name="Dunfield P."/>
            <person name="Klotz M.G."/>
            <person name="Semrau J.D."/>
            <person name="Stein L.Y."/>
            <person name="Barbe V."/>
            <person name="Medigue C."/>
            <person name="Trotsenko Y.A."/>
            <person name="Kalyuzhnaya M.G."/>
        </authorList>
    </citation>
    <scope>NUCLEOTIDE SEQUENCE [LARGE SCALE GENOMIC DNA]</scope>
    <source>
        <strain evidence="11">DSM 19304 / NCIMB 14124 / VKM B-2133 / 20Z</strain>
    </source>
</reference>
<dbReference type="KEGG" id="mah:MEALZ_2832"/>
<dbReference type="GO" id="GO:0004130">
    <property type="term" value="F:cytochrome-c peroxidase activity"/>
    <property type="evidence" value="ECO:0007669"/>
    <property type="project" value="TreeGrafter"/>
</dbReference>
<dbReference type="Proteomes" id="UP000008315">
    <property type="component" value="Chromosome"/>
</dbReference>
<dbReference type="EMBL" id="FO082060">
    <property type="protein sequence ID" value="CCE24498.1"/>
    <property type="molecule type" value="Genomic_DNA"/>
</dbReference>
<dbReference type="PANTHER" id="PTHR30600">
    <property type="entry name" value="CYTOCHROME C PEROXIDASE-RELATED"/>
    <property type="match status" value="1"/>
</dbReference>
<sequence>MFISVKKTFVRKFVLSLCLLTVLLGHPKWALAHGFAEDHSFGLVTLPETPGLIGRRSSIIVDQEAAIQLGKALFWDVNVGSDGIACASCHFHAGADRRTRNQMNSGQRHTANTESAKRFEIGGPDYELKASDFPFFRLSDPADKNSEILFATDDVAGSSGAFTRSFESVQETVDGIDQCTPQNSDIFHANGLSTRQVTNRNTPTVINAAFNFRNFWDGRANNIFNGVSGFGHRDPNAKVWIARNDKRARQVKLYLEHASLASQAVEPPLDMIEMSCQGRTFSEIGKKLIRRRPLETQLVHAEDSVLGVVRHESGKGLNTTYGELIEKAFHRKFWRANADFGVSNSGEPYSQIEANFAFFFGLAIQLYENTLISDQAPFDQPLDDEGYPYGFTAQQKQGQDVFFDAHCHNCHSGPTFSAAINPQAYYRSGRKPRYLRVVDRTVLGEQTSGVGIDKTLVDIGFFNTSVTPNDYDVGLGGKDPFGNPLSFSEQYLAVLANASKSMVDPIRVVACDFVEPFVSELEFGDRETVRDRRFGRGAVCRGKALRQLSRVPSPAVVEAEMRKPGNGRVSTLTKGAFKVPTLRNVELTGPYMHNGGMKSLEEVVEFYNRGGNIQNRRHAATLVFDQGFTEEDKASLVAFMKTLTDERVRWEKAPFDHPELWVPHGHEEGVGSQIDPGSLAEDKFIYVPPVGRNGRTSDQGPLKPFDSFLQP</sequence>
<comment type="subcellular location">
    <subcellularLocation>
        <location evidence="1">Cell envelope</location>
    </subcellularLocation>
</comment>
<dbReference type="STRING" id="1091494.MEALZ_2832"/>
<evidence type="ECO:0000256" key="4">
    <source>
        <dbReference type="ARBA" id="ARBA00023002"/>
    </source>
</evidence>
<evidence type="ECO:0000256" key="7">
    <source>
        <dbReference type="SAM" id="MobiDB-lite"/>
    </source>
</evidence>
<dbReference type="HOGENOM" id="CLU_420256_0_0_6"/>
<feature type="chain" id="PRO_5003468346" evidence="8">
    <location>
        <begin position="33"/>
        <end position="711"/>
    </location>
</feature>
<evidence type="ECO:0000256" key="5">
    <source>
        <dbReference type="ARBA" id="ARBA00023004"/>
    </source>
</evidence>
<dbReference type="GO" id="GO:0009055">
    <property type="term" value="F:electron transfer activity"/>
    <property type="evidence" value="ECO:0007669"/>
    <property type="project" value="InterPro"/>
</dbReference>
<dbReference type="Gene3D" id="1.10.760.10">
    <property type="entry name" value="Cytochrome c-like domain"/>
    <property type="match status" value="3"/>
</dbReference>
<keyword evidence="11" id="KW-1185">Reference proteome</keyword>
<accession>G4T0A6</accession>
<evidence type="ECO:0000256" key="1">
    <source>
        <dbReference type="ARBA" id="ARBA00004196"/>
    </source>
</evidence>
<keyword evidence="4" id="KW-0560">Oxidoreductase</keyword>
<keyword evidence="3 6" id="KW-0479">Metal-binding</keyword>
<evidence type="ECO:0000313" key="10">
    <source>
        <dbReference type="EMBL" id="CCE24498.1"/>
    </source>
</evidence>
<dbReference type="PATRIC" id="fig|271065.3.peg.2901"/>
<dbReference type="GO" id="GO:0046872">
    <property type="term" value="F:metal ion binding"/>
    <property type="evidence" value="ECO:0007669"/>
    <property type="project" value="UniProtKB-KW"/>
</dbReference>